<organism evidence="1">
    <name type="scientific">Satyrvirus sp</name>
    <dbReference type="NCBI Taxonomy" id="2487771"/>
    <lineage>
        <taxon>Viruses</taxon>
        <taxon>Varidnaviria</taxon>
        <taxon>Bamfordvirae</taxon>
        <taxon>Nucleocytoviricota</taxon>
        <taxon>Megaviricetes</taxon>
        <taxon>Imitervirales</taxon>
        <taxon>Mimiviridae</taxon>
        <taxon>Megamimivirinae</taxon>
    </lineage>
</organism>
<sequence>DAEENIYRELREKTSPLSEKIMDKIKLYSHGNYTEYLLGTAEYTLENGDLPEHTQNYFRILCTSIHTSDEILITSWFDISEKMTEAYDSKYLRLGPIYAQPPPYSRYGLVIRYTPYRF</sequence>
<feature type="non-terminal residue" evidence="1">
    <location>
        <position position="1"/>
    </location>
</feature>
<proteinExistence type="predicted"/>
<dbReference type="EMBL" id="MK072472">
    <property type="protein sequence ID" value="AYV85743.1"/>
    <property type="molecule type" value="Genomic_DNA"/>
</dbReference>
<gene>
    <name evidence="1" type="ORF">Satyrvirus36_1</name>
</gene>
<name>A0A3G5AIW2_9VIRU</name>
<protein>
    <submittedName>
        <fullName evidence="1">Uncharacterized protein</fullName>
    </submittedName>
</protein>
<accession>A0A3G5AIW2</accession>
<evidence type="ECO:0000313" key="1">
    <source>
        <dbReference type="EMBL" id="AYV85743.1"/>
    </source>
</evidence>
<reference evidence="1" key="1">
    <citation type="submission" date="2018-10" db="EMBL/GenBank/DDBJ databases">
        <title>Hidden diversity of soil giant viruses.</title>
        <authorList>
            <person name="Schulz F."/>
            <person name="Alteio L."/>
            <person name="Goudeau D."/>
            <person name="Ryan E.M."/>
            <person name="Malmstrom R.R."/>
            <person name="Blanchard J."/>
            <person name="Woyke T."/>
        </authorList>
    </citation>
    <scope>NUCLEOTIDE SEQUENCE</scope>
    <source>
        <strain evidence="1">SAV1</strain>
    </source>
</reference>